<dbReference type="NCBIfam" id="TIGR03506">
    <property type="entry name" value="FlgEFG_subfam"/>
    <property type="match status" value="2"/>
</dbReference>
<dbReference type="PROSITE" id="PS00588">
    <property type="entry name" value="FLAGELLA_BB_ROD"/>
    <property type="match status" value="1"/>
</dbReference>
<dbReference type="InterPro" id="IPR019776">
    <property type="entry name" value="Flagellar_basal_body_rod_CS"/>
</dbReference>
<dbReference type="Proteomes" id="UP000189940">
    <property type="component" value="Unassembled WGS sequence"/>
</dbReference>
<dbReference type="Pfam" id="PF00460">
    <property type="entry name" value="Flg_bb_rod"/>
    <property type="match status" value="1"/>
</dbReference>
<dbReference type="NCBIfam" id="NF009331">
    <property type="entry name" value="PRK12689.1"/>
    <property type="match status" value="1"/>
</dbReference>
<evidence type="ECO:0000256" key="2">
    <source>
        <dbReference type="ARBA" id="ARBA00009677"/>
    </source>
</evidence>
<keyword evidence="8" id="KW-0966">Cell projection</keyword>
<evidence type="ECO:0000256" key="3">
    <source>
        <dbReference type="ARBA" id="ARBA00023143"/>
    </source>
</evidence>
<dbReference type="RefSeq" id="WP_079446166.1">
    <property type="nucleotide sequence ID" value="NZ_MWPQ01000025.1"/>
</dbReference>
<dbReference type="GO" id="GO:0030694">
    <property type="term" value="C:bacterial-type flagellum basal body, rod"/>
    <property type="evidence" value="ECO:0007669"/>
    <property type="project" value="UniProtKB-UniRule"/>
</dbReference>
<evidence type="ECO:0000313" key="9">
    <source>
        <dbReference type="Proteomes" id="UP000189940"/>
    </source>
</evidence>
<comment type="subcellular location">
    <subcellularLocation>
        <location evidence="1 4">Bacterial flagellum basal body</location>
    </subcellularLocation>
</comment>
<evidence type="ECO:0000259" key="5">
    <source>
        <dbReference type="Pfam" id="PF00460"/>
    </source>
</evidence>
<dbReference type="InterPro" id="IPR001444">
    <property type="entry name" value="Flag_bb_rod_N"/>
</dbReference>
<dbReference type="GO" id="GO:0071978">
    <property type="term" value="P:bacterial-type flagellum-dependent swarming motility"/>
    <property type="evidence" value="ECO:0007669"/>
    <property type="project" value="TreeGrafter"/>
</dbReference>
<protein>
    <recommendedName>
        <fullName evidence="4">Flagellar basal-body rod protein FlgF</fullName>
    </recommendedName>
</protein>
<dbReference type="PANTHER" id="PTHR30435:SF19">
    <property type="entry name" value="FLAGELLAR BASAL-BODY ROD PROTEIN FLGG"/>
    <property type="match status" value="1"/>
</dbReference>
<dbReference type="SUPFAM" id="SSF117143">
    <property type="entry name" value="Flagellar hook protein flgE"/>
    <property type="match status" value="1"/>
</dbReference>
<dbReference type="PANTHER" id="PTHR30435">
    <property type="entry name" value="FLAGELLAR PROTEIN"/>
    <property type="match status" value="1"/>
</dbReference>
<evidence type="ECO:0000256" key="1">
    <source>
        <dbReference type="ARBA" id="ARBA00004117"/>
    </source>
</evidence>
<dbReference type="InterPro" id="IPR020013">
    <property type="entry name" value="Flagellar_FlgE/F/G"/>
</dbReference>
<dbReference type="InterPro" id="IPR037925">
    <property type="entry name" value="FlgE/F/G-like"/>
</dbReference>
<evidence type="ECO:0000256" key="4">
    <source>
        <dbReference type="RuleBase" id="RU362116"/>
    </source>
</evidence>
<evidence type="ECO:0000259" key="7">
    <source>
        <dbReference type="Pfam" id="PF22692"/>
    </source>
</evidence>
<feature type="domain" description="Flagellar basal body rod protein N-terminal" evidence="5">
    <location>
        <begin position="5"/>
        <end position="35"/>
    </location>
</feature>
<accession>A0A1V4I0C7</accession>
<dbReference type="InterPro" id="IPR012836">
    <property type="entry name" value="FlgF"/>
</dbReference>
<evidence type="ECO:0000259" key="6">
    <source>
        <dbReference type="Pfam" id="PF06429"/>
    </source>
</evidence>
<sequence>MENTLLIGLSRQMMLERRIDVIANNVANVNTNGYKADRSLFEEYLMPGAHEDNFVGRDRRLSFVQDRATFHDFAGGPTEQTKSPLDVAIDGKAFLVVQTPNGERYTRDGGLQLNSQGQLVTASGFPVLGSNGPIRFQQTDRDITISADGTVTVIEGINNTTNSIRGTLRLVSFPQPQKLIKEGSNLYAAGAGNSAQPDTNAQVHQGFIERSNVNAVTEMSRMVEVSRAYTQMATLLQQQTDLQRSAIEKLADVPA</sequence>
<feature type="domain" description="Flagellar basal-body/hook protein C-terminal" evidence="6">
    <location>
        <begin position="205"/>
        <end position="247"/>
    </location>
</feature>
<proteinExistence type="inferred from homology"/>
<dbReference type="InterPro" id="IPR010930">
    <property type="entry name" value="Flg_bb/hook_C_dom"/>
</dbReference>
<keyword evidence="3 4" id="KW-0975">Bacterial flagellum</keyword>
<feature type="domain" description="Flagellar hook protein FlgE/F/G-like D1" evidence="7">
    <location>
        <begin position="88"/>
        <end position="153"/>
    </location>
</feature>
<gene>
    <name evidence="8" type="ORF">B2M20_06085</name>
</gene>
<dbReference type="OrthoDB" id="9804559at2"/>
<organism evidence="8 9">
    <name type="scientific">Nitrobacter vulgaris</name>
    <dbReference type="NCBI Taxonomy" id="29421"/>
    <lineage>
        <taxon>Bacteria</taxon>
        <taxon>Pseudomonadati</taxon>
        <taxon>Pseudomonadota</taxon>
        <taxon>Alphaproteobacteria</taxon>
        <taxon>Hyphomicrobiales</taxon>
        <taxon>Nitrobacteraceae</taxon>
        <taxon>Nitrobacter</taxon>
    </lineage>
</organism>
<dbReference type="STRING" id="29421.B2M20_06085"/>
<dbReference type="Pfam" id="PF06429">
    <property type="entry name" value="Flg_bbr_C"/>
    <property type="match status" value="1"/>
</dbReference>
<dbReference type="Pfam" id="PF22692">
    <property type="entry name" value="LlgE_F_G_D1"/>
    <property type="match status" value="1"/>
</dbReference>
<dbReference type="NCBIfam" id="TIGR02490">
    <property type="entry name" value="flgF"/>
    <property type="match status" value="1"/>
</dbReference>
<dbReference type="AlphaFoldDB" id="A0A1V4I0C7"/>
<dbReference type="EMBL" id="MWPQ01000025">
    <property type="protein sequence ID" value="OPH83708.1"/>
    <property type="molecule type" value="Genomic_DNA"/>
</dbReference>
<name>A0A1V4I0C7_NITVU</name>
<evidence type="ECO:0000313" key="8">
    <source>
        <dbReference type="EMBL" id="OPH83708.1"/>
    </source>
</evidence>
<comment type="caution">
    <text evidence="8">The sequence shown here is derived from an EMBL/GenBank/DDBJ whole genome shotgun (WGS) entry which is preliminary data.</text>
</comment>
<dbReference type="InterPro" id="IPR053967">
    <property type="entry name" value="LlgE_F_G-like_D1"/>
</dbReference>
<comment type="subunit">
    <text evidence="4">The basal body constitutes a major portion of the flagellar organelle and consists of five rings (E,L,P,S, and M) mounted on a central rod. The rod consists of about 26 subunits of FlgG in the distal portion, and FlgB, FlgC and FlgF are thought to build up the proximal portion of the rod with about 6 subunits each.</text>
</comment>
<reference evidence="8 9" key="1">
    <citation type="submission" date="2017-02" db="EMBL/GenBank/DDBJ databases">
        <title>Genome sequence of the nitrite-oxidizing bacterium Nitrobacter vulgaris strain Ab1.</title>
        <authorList>
            <person name="Mellbye B.L."/>
            <person name="Davis E.W."/>
            <person name="Spieck E."/>
            <person name="Chang J.H."/>
            <person name="Bottomley P.J."/>
            <person name="Sayavedra-Soto L.A."/>
        </authorList>
    </citation>
    <scope>NUCLEOTIDE SEQUENCE [LARGE SCALE GENOMIC DNA]</scope>
    <source>
        <strain evidence="8 9">Ab1</strain>
    </source>
</reference>
<keyword evidence="8" id="KW-0282">Flagellum</keyword>
<keyword evidence="8" id="KW-0969">Cilium</keyword>
<keyword evidence="9" id="KW-1185">Reference proteome</keyword>
<comment type="similarity">
    <text evidence="2 4">Belongs to the flagella basal body rod proteins family.</text>
</comment>